<gene>
    <name evidence="5" type="ORF">ACFQ3F_00815</name>
</gene>
<evidence type="ECO:0000256" key="3">
    <source>
        <dbReference type="ARBA" id="ARBA00022840"/>
    </source>
</evidence>
<dbReference type="Gene3D" id="2.40.100.10">
    <property type="entry name" value="Cyclophilin-like"/>
    <property type="match status" value="1"/>
</dbReference>
<keyword evidence="3" id="KW-0067">ATP-binding</keyword>
<dbReference type="PANTHER" id="PTHR34698">
    <property type="entry name" value="5-OXOPROLINASE SUBUNIT B"/>
    <property type="match status" value="1"/>
</dbReference>
<evidence type="ECO:0000313" key="5">
    <source>
        <dbReference type="EMBL" id="MFD1246317.1"/>
    </source>
</evidence>
<dbReference type="RefSeq" id="WP_367920715.1">
    <property type="nucleotide sequence ID" value="NZ_BAABAC010000036.1"/>
</dbReference>
<dbReference type="SMART" id="SM00796">
    <property type="entry name" value="AHS1"/>
    <property type="match status" value="1"/>
</dbReference>
<keyword evidence="1" id="KW-0547">Nucleotide-binding</keyword>
<dbReference type="InterPro" id="IPR003833">
    <property type="entry name" value="CT_C_D"/>
</dbReference>
<dbReference type="Proteomes" id="UP001597229">
    <property type="component" value="Unassembled WGS sequence"/>
</dbReference>
<dbReference type="GO" id="GO:0016787">
    <property type="term" value="F:hydrolase activity"/>
    <property type="evidence" value="ECO:0007669"/>
    <property type="project" value="UniProtKB-KW"/>
</dbReference>
<evidence type="ECO:0000256" key="1">
    <source>
        <dbReference type="ARBA" id="ARBA00022741"/>
    </source>
</evidence>
<keyword evidence="6" id="KW-1185">Reference proteome</keyword>
<dbReference type="Pfam" id="PF02682">
    <property type="entry name" value="CT_C_D"/>
    <property type="match status" value="1"/>
</dbReference>
<dbReference type="InterPro" id="IPR010016">
    <property type="entry name" value="PxpB"/>
</dbReference>
<proteinExistence type="predicted"/>
<reference evidence="6" key="1">
    <citation type="journal article" date="2019" name="Int. J. Syst. Evol. Microbiol.">
        <title>The Global Catalogue of Microorganisms (GCM) 10K type strain sequencing project: providing services to taxonomists for standard genome sequencing and annotation.</title>
        <authorList>
            <consortium name="The Broad Institute Genomics Platform"/>
            <consortium name="The Broad Institute Genome Sequencing Center for Infectious Disease"/>
            <person name="Wu L."/>
            <person name="Ma J."/>
        </authorList>
    </citation>
    <scope>NUCLEOTIDE SEQUENCE [LARGE SCALE GENOMIC DNA]</scope>
    <source>
        <strain evidence="6">CCUG 52478</strain>
    </source>
</reference>
<keyword evidence="2 5" id="KW-0378">Hydrolase</keyword>
<evidence type="ECO:0000313" key="6">
    <source>
        <dbReference type="Proteomes" id="UP001597229"/>
    </source>
</evidence>
<evidence type="ECO:0000259" key="4">
    <source>
        <dbReference type="SMART" id="SM00796"/>
    </source>
</evidence>
<dbReference type="Gene3D" id="3.30.1360.40">
    <property type="match status" value="1"/>
</dbReference>
<name>A0ABW3VVB0_9ACTN</name>
<dbReference type="PANTHER" id="PTHR34698:SF2">
    <property type="entry name" value="5-OXOPROLINASE SUBUNIT B"/>
    <property type="match status" value="1"/>
</dbReference>
<protein>
    <submittedName>
        <fullName evidence="5">Allophanate hydrolase subunit 1</fullName>
    </submittedName>
</protein>
<organism evidence="5 6">
    <name type="scientific">Nocardioides ginsengisoli</name>
    <dbReference type="NCBI Taxonomy" id="363868"/>
    <lineage>
        <taxon>Bacteria</taxon>
        <taxon>Bacillati</taxon>
        <taxon>Actinomycetota</taxon>
        <taxon>Actinomycetes</taxon>
        <taxon>Propionibacteriales</taxon>
        <taxon>Nocardioidaceae</taxon>
        <taxon>Nocardioides</taxon>
    </lineage>
</organism>
<comment type="caution">
    <text evidence="5">The sequence shown here is derived from an EMBL/GenBank/DDBJ whole genome shotgun (WGS) entry which is preliminary data.</text>
</comment>
<dbReference type="InterPro" id="IPR029000">
    <property type="entry name" value="Cyclophilin-like_dom_sf"/>
</dbReference>
<evidence type="ECO:0000256" key="2">
    <source>
        <dbReference type="ARBA" id="ARBA00022801"/>
    </source>
</evidence>
<dbReference type="SUPFAM" id="SSF160467">
    <property type="entry name" value="PH0987 N-terminal domain-like"/>
    <property type="match status" value="1"/>
</dbReference>
<dbReference type="SUPFAM" id="SSF50891">
    <property type="entry name" value="Cyclophilin-like"/>
    <property type="match status" value="1"/>
</dbReference>
<feature type="domain" description="Carboxyltransferase" evidence="4">
    <location>
        <begin position="3"/>
        <end position="193"/>
    </location>
</feature>
<dbReference type="EMBL" id="JBHTLX010000002">
    <property type="protein sequence ID" value="MFD1246317.1"/>
    <property type="molecule type" value="Genomic_DNA"/>
</dbReference>
<accession>A0ABW3VVB0</accession>
<sequence length="206" mass="22034">MPPVVRTCGDTGLLLELGDNRRVHAFAVAVRSAGLTGVVDIVPALDTLLVVVDPRLGATATVEARLREIEVSDAAVESSRVVEIPVRYDGADLAWIARNVRMSEREVVAAHTGTPWRVGFCGFAPGFAYLIDGDPRLDVPRRAEARVDVPAGAVALAGRFSAVYPRRSPGGWQLLGHTDATMWDTDAVQPSLLLPGDEVRFVEVAG</sequence>